<sequence length="176" mass="19721">MHIGHLTIDAHAVGDAYWVVDGQQRITSLVGALTATGDTVDPRFRIYFDLARHQFISLPRRYQPGDDQLPMSLVLDTARTNAWIRARVHLNDEQIALADQVVAAVRDYKIPMYIVAGEDDRALRDIFDRMNTFGKPLKSAEVFNALHSIAGEQKPGDLRMLGASVQTFGFGEISRR</sequence>
<proteinExistence type="predicted"/>
<dbReference type="EMBL" id="JABWGN010000010">
    <property type="protein sequence ID" value="NUW34918.1"/>
    <property type="molecule type" value="Genomic_DNA"/>
</dbReference>
<feature type="domain" description="GmrSD restriction endonucleases N-terminal" evidence="1">
    <location>
        <begin position="3"/>
        <end position="147"/>
    </location>
</feature>
<dbReference type="AlphaFoldDB" id="A0A7Y6IAZ8"/>
<gene>
    <name evidence="2" type="ORF">HTZ77_26320</name>
</gene>
<organism evidence="2 3">
    <name type="scientific">Nonomuraea montanisoli</name>
    <dbReference type="NCBI Taxonomy" id="2741721"/>
    <lineage>
        <taxon>Bacteria</taxon>
        <taxon>Bacillati</taxon>
        <taxon>Actinomycetota</taxon>
        <taxon>Actinomycetes</taxon>
        <taxon>Streptosporangiales</taxon>
        <taxon>Streptosporangiaceae</taxon>
        <taxon>Nonomuraea</taxon>
    </lineage>
</organism>
<accession>A0A7Y6IAZ8</accession>
<keyword evidence="3" id="KW-1185">Reference proteome</keyword>
<dbReference type="InterPro" id="IPR004919">
    <property type="entry name" value="GmrSD_N"/>
</dbReference>
<evidence type="ECO:0000313" key="3">
    <source>
        <dbReference type="Proteomes" id="UP000586042"/>
    </source>
</evidence>
<dbReference type="Proteomes" id="UP000586042">
    <property type="component" value="Unassembled WGS sequence"/>
</dbReference>
<dbReference type="Pfam" id="PF03235">
    <property type="entry name" value="GmrSD_N"/>
    <property type="match status" value="1"/>
</dbReference>
<evidence type="ECO:0000259" key="1">
    <source>
        <dbReference type="Pfam" id="PF03235"/>
    </source>
</evidence>
<evidence type="ECO:0000313" key="2">
    <source>
        <dbReference type="EMBL" id="NUW34918.1"/>
    </source>
</evidence>
<reference evidence="2 3" key="1">
    <citation type="submission" date="2020-06" db="EMBL/GenBank/DDBJ databases">
        <title>Nonomuraea sp. SMC257, a novel actinomycete isolated from soil.</title>
        <authorList>
            <person name="Chanama M."/>
        </authorList>
    </citation>
    <scope>NUCLEOTIDE SEQUENCE [LARGE SCALE GENOMIC DNA]</scope>
    <source>
        <strain evidence="2 3">SMC257</strain>
    </source>
</reference>
<comment type="caution">
    <text evidence="2">The sequence shown here is derived from an EMBL/GenBank/DDBJ whole genome shotgun (WGS) entry which is preliminary data.</text>
</comment>
<protein>
    <submittedName>
        <fullName evidence="2">DUF262 domain-containing protein</fullName>
    </submittedName>
</protein>
<name>A0A7Y6IAZ8_9ACTN</name>